<dbReference type="RefSeq" id="WP_106186143.1">
    <property type="nucleotide sequence ID" value="NZ_PVTF01000002.1"/>
</dbReference>
<dbReference type="EMBL" id="PVTF01000002">
    <property type="protein sequence ID" value="PRY44523.1"/>
    <property type="molecule type" value="Genomic_DNA"/>
</dbReference>
<name>A0A2T0TFW1_9PSEU</name>
<proteinExistence type="predicted"/>
<protein>
    <submittedName>
        <fullName evidence="1">Uncharacterized protein</fullName>
    </submittedName>
</protein>
<accession>A0A2T0TFW1</accession>
<dbReference type="AlphaFoldDB" id="A0A2T0TFW1"/>
<evidence type="ECO:0000313" key="2">
    <source>
        <dbReference type="Proteomes" id="UP000239494"/>
    </source>
</evidence>
<gene>
    <name evidence="1" type="ORF">CLV43_10288</name>
</gene>
<keyword evidence="2" id="KW-1185">Reference proteome</keyword>
<sequence length="62" mass="6698">MSIDTRTDTPTTADEAELVIYEFDGPRAGVLDDLGFCVHTDSSWVAERPAPAVQPPFGYLVG</sequence>
<organism evidence="1 2">
    <name type="scientific">Umezawaea tangerina</name>
    <dbReference type="NCBI Taxonomy" id="84725"/>
    <lineage>
        <taxon>Bacteria</taxon>
        <taxon>Bacillati</taxon>
        <taxon>Actinomycetota</taxon>
        <taxon>Actinomycetes</taxon>
        <taxon>Pseudonocardiales</taxon>
        <taxon>Pseudonocardiaceae</taxon>
        <taxon>Umezawaea</taxon>
    </lineage>
</organism>
<evidence type="ECO:0000313" key="1">
    <source>
        <dbReference type="EMBL" id="PRY44523.1"/>
    </source>
</evidence>
<reference evidence="1 2" key="1">
    <citation type="submission" date="2018-03" db="EMBL/GenBank/DDBJ databases">
        <title>Genomic Encyclopedia of Archaeal and Bacterial Type Strains, Phase II (KMG-II): from individual species to whole genera.</title>
        <authorList>
            <person name="Goeker M."/>
        </authorList>
    </citation>
    <scope>NUCLEOTIDE SEQUENCE [LARGE SCALE GENOMIC DNA]</scope>
    <source>
        <strain evidence="1 2">DSM 44720</strain>
    </source>
</reference>
<comment type="caution">
    <text evidence="1">The sequence shown here is derived from an EMBL/GenBank/DDBJ whole genome shotgun (WGS) entry which is preliminary data.</text>
</comment>
<dbReference type="Proteomes" id="UP000239494">
    <property type="component" value="Unassembled WGS sequence"/>
</dbReference>